<dbReference type="EMBL" id="JAPQKQ010000003">
    <property type="protein sequence ID" value="KAJ5202945.1"/>
    <property type="molecule type" value="Genomic_DNA"/>
</dbReference>
<proteinExistence type="predicted"/>
<name>A0A9W9MKN0_9EURO</name>
<reference evidence="1" key="2">
    <citation type="journal article" date="2023" name="IMA Fungus">
        <title>Comparative genomic study of the Penicillium genus elucidates a diverse pangenome and 15 lateral gene transfer events.</title>
        <authorList>
            <person name="Petersen C."/>
            <person name="Sorensen T."/>
            <person name="Nielsen M.R."/>
            <person name="Sondergaard T.E."/>
            <person name="Sorensen J.L."/>
            <person name="Fitzpatrick D.A."/>
            <person name="Frisvad J.C."/>
            <person name="Nielsen K.L."/>
        </authorList>
    </citation>
    <scope>NUCLEOTIDE SEQUENCE</scope>
    <source>
        <strain evidence="1">IBT 20477</strain>
    </source>
</reference>
<evidence type="ECO:0000313" key="2">
    <source>
        <dbReference type="Proteomes" id="UP001150942"/>
    </source>
</evidence>
<sequence>MMIVKANRLRKELRHFVRVQPEVLALRLNDEGWLPRSRNGFEMTPTECQKPVRRLSRVCQSVRA</sequence>
<dbReference type="AlphaFoldDB" id="A0A9W9MKN0"/>
<accession>A0A9W9MKN0</accession>
<dbReference type="Proteomes" id="UP001150942">
    <property type="component" value="Unassembled WGS sequence"/>
</dbReference>
<keyword evidence="2" id="KW-1185">Reference proteome</keyword>
<comment type="caution">
    <text evidence="1">The sequence shown here is derived from an EMBL/GenBank/DDBJ whole genome shotgun (WGS) entry which is preliminary data.</text>
</comment>
<protein>
    <submittedName>
        <fullName evidence="1">Uncharacterized protein</fullName>
    </submittedName>
</protein>
<gene>
    <name evidence="1" type="ORF">N7449_005024</name>
</gene>
<evidence type="ECO:0000313" key="1">
    <source>
        <dbReference type="EMBL" id="KAJ5202945.1"/>
    </source>
</evidence>
<organism evidence="1 2">
    <name type="scientific">Penicillium cf. viridicatum</name>
    <dbReference type="NCBI Taxonomy" id="2972119"/>
    <lineage>
        <taxon>Eukaryota</taxon>
        <taxon>Fungi</taxon>
        <taxon>Dikarya</taxon>
        <taxon>Ascomycota</taxon>
        <taxon>Pezizomycotina</taxon>
        <taxon>Eurotiomycetes</taxon>
        <taxon>Eurotiomycetidae</taxon>
        <taxon>Eurotiales</taxon>
        <taxon>Aspergillaceae</taxon>
        <taxon>Penicillium</taxon>
    </lineage>
</organism>
<reference evidence="1" key="1">
    <citation type="submission" date="2022-11" db="EMBL/GenBank/DDBJ databases">
        <authorList>
            <person name="Petersen C."/>
        </authorList>
    </citation>
    <scope>NUCLEOTIDE SEQUENCE</scope>
    <source>
        <strain evidence="1">IBT 20477</strain>
    </source>
</reference>